<organism evidence="3 4">
    <name type="scientific">Chryseobacterium piperi</name>
    <dbReference type="NCBI Taxonomy" id="558152"/>
    <lineage>
        <taxon>Bacteria</taxon>
        <taxon>Pseudomonadati</taxon>
        <taxon>Bacteroidota</taxon>
        <taxon>Flavobacteriia</taxon>
        <taxon>Flavobacteriales</taxon>
        <taxon>Weeksellaceae</taxon>
        <taxon>Chryseobacterium group</taxon>
        <taxon>Chryseobacterium</taxon>
    </lineage>
</organism>
<evidence type="ECO:0000259" key="2">
    <source>
        <dbReference type="PROSITE" id="PS51723"/>
    </source>
</evidence>
<dbReference type="InterPro" id="IPR031161">
    <property type="entry name" value="Peptidase_M60_dom"/>
</dbReference>
<dbReference type="InterPro" id="IPR026444">
    <property type="entry name" value="Secre_tail"/>
</dbReference>
<comment type="caution">
    <text evidence="3">The sequence shown here is derived from an EMBL/GenBank/DDBJ whole genome shotgun (WGS) entry which is preliminary data.</text>
</comment>
<protein>
    <recommendedName>
        <fullName evidence="2">Peptidase M60 domain-containing protein</fullName>
    </recommendedName>
</protein>
<dbReference type="NCBIfam" id="TIGR04183">
    <property type="entry name" value="Por_Secre_tail"/>
    <property type="match status" value="1"/>
</dbReference>
<dbReference type="Gene3D" id="2.60.120.1250">
    <property type="entry name" value="Peptidase M60, enhancin-like domain 1"/>
    <property type="match status" value="1"/>
</dbReference>
<dbReference type="AlphaFoldDB" id="A0A086B6Y4"/>
<evidence type="ECO:0000313" key="3">
    <source>
        <dbReference type="EMBL" id="KFF24698.1"/>
    </source>
</evidence>
<name>A0A086B6Y4_9FLAO</name>
<dbReference type="InterPro" id="IPR042279">
    <property type="entry name" value="Pep_M60_3"/>
</dbReference>
<dbReference type="InterPro" id="IPR000421">
    <property type="entry name" value="FA58C"/>
</dbReference>
<accession>A0A086B6Y4</accession>
<proteinExistence type="predicted"/>
<feature type="domain" description="Peptidase M60" evidence="2">
    <location>
        <begin position="381"/>
        <end position="695"/>
    </location>
</feature>
<dbReference type="eggNOG" id="COG4166">
    <property type="taxonomic scope" value="Bacteria"/>
</dbReference>
<evidence type="ECO:0000313" key="4">
    <source>
        <dbReference type="Proteomes" id="UP000028709"/>
    </source>
</evidence>
<dbReference type="STRING" id="558152.IQ37_13005"/>
<dbReference type="Gene3D" id="3.40.390.80">
    <property type="entry name" value="Peptidase M60, enhancin-like domain 2"/>
    <property type="match status" value="1"/>
</dbReference>
<dbReference type="Pfam" id="PF13402">
    <property type="entry name" value="Peptidase_M60"/>
    <property type="match status" value="1"/>
</dbReference>
<evidence type="ECO:0000256" key="1">
    <source>
        <dbReference type="ARBA" id="ARBA00022729"/>
    </source>
</evidence>
<dbReference type="Gene3D" id="1.10.390.30">
    <property type="entry name" value="Peptidase M60, enhancin-like domain 3"/>
    <property type="match status" value="1"/>
</dbReference>
<dbReference type="SUPFAM" id="SSF49785">
    <property type="entry name" value="Galactose-binding domain-like"/>
    <property type="match status" value="2"/>
</dbReference>
<reference evidence="3 4" key="1">
    <citation type="submission" date="2014-07" db="EMBL/GenBank/DDBJ databases">
        <title>Genome of Chryseobacterium piperi CTM.</title>
        <authorList>
            <person name="Pipes S.E."/>
            <person name="Stropko S.J."/>
            <person name="Newman J.D."/>
        </authorList>
    </citation>
    <scope>NUCLEOTIDE SEQUENCE [LARGE SCALE GENOMIC DNA]</scope>
    <source>
        <strain evidence="3 4">CTM</strain>
    </source>
</reference>
<keyword evidence="4" id="KW-1185">Reference proteome</keyword>
<dbReference type="Pfam" id="PF00754">
    <property type="entry name" value="F5_F8_type_C"/>
    <property type="match status" value="2"/>
</dbReference>
<dbReference type="Gene3D" id="2.60.120.260">
    <property type="entry name" value="Galactose-binding domain-like"/>
    <property type="match status" value="2"/>
</dbReference>
<dbReference type="InterPro" id="IPR008979">
    <property type="entry name" value="Galactose-bd-like_sf"/>
</dbReference>
<dbReference type="PROSITE" id="PS51723">
    <property type="entry name" value="PEPTIDASE_M60"/>
    <property type="match status" value="1"/>
</dbReference>
<gene>
    <name evidence="3" type="ORF">IQ37_13005</name>
</gene>
<dbReference type="EMBL" id="JPRJ01000025">
    <property type="protein sequence ID" value="KFF24698.1"/>
    <property type="molecule type" value="Genomic_DNA"/>
</dbReference>
<sequence length="1016" mass="112217">MPATYVSSLQPAQPGFEAGMANDNNVNTIYHSRYNLSTAMPDQLSFNFSNRVKSINKLIYKPRATGPNGIWTSVKISYSTQSDPGTFTNATGVISFAADNTAKTIDLATVIVSPAVIRVDVLSAQNNFSSCAEMEFYSTEPLDPIQKDCSLSANEFSAYMDIPVLPQVTGSSASSFQPGENIEKSFDGDITTLYHSDWNGTAAIFPVSLVYRFDGQTPINYLKYTPRQDGGANGNFGNVKISYNTASDSNYIDLSTQNFGQANTIRTVAFPSAITPLNIKIEVLDGRNNFASCAEMEFFQTNPNSFNASLYSHIFNDSIFSTLKSTVTQQDIDAITSPFIKGLAQCLFNNTYNKKYRVQTFTAYKTIESINTEYKIANYNGFENPTGIVFEENTTAAVFAKDITSAHPVYLKVRDFATEGSSPEKVYELKNGLNALPITNKGLGYISYYTDDVNAAPISLNVSAGIINGIYKRGTTSAEWIEMQNNDVYSKVDMEGYYTKLVMDKVAVSNFHYYDAQPLIDRYDVITKSERELMGFFKFNKNLKNRQLVYTEFQGGWFAGGLGAHLDLTWGLSNSASATGLDIWGVAHELGHINQVRPGVMWIGTVDVTNNIYSLWSYYNMYTPTGANRFTRLEGEAAGKTVFPQVAGNRFGEFIIQTQVEGKSYADLWRADFVNPVDKHFRTLIPFWQLSLYYQLAGASKNAPTLTFDHDMSDEETANPTTTPVGVDYAHWYASVVDKVLNTNESQLTQGQLVMNFVKNTCDAVQEDLTDFFTSTGFLVPINAVIADYSNAQLTITQSMIDDVKNYVIAKGYAKPVSPVISYLSANSLNAFKNLLPVSGITGVGVQVTTNAQGRFLIVENSKWANAVAFETYDTNNKLMSVSIVGTGDTTLNKTFVDFPSDAEKVYAVGYNGQKILVYPATTLSVVDVKGNNNDFKVYPNPLKNGERLQINIKNSKGNLNAELRNMTGQLLISAKGSLSEINQQMNDKMQSVKTGVYIISVNDGKAKYESKIIKE</sequence>
<dbReference type="SMART" id="SM01276">
    <property type="entry name" value="M60-like"/>
    <property type="match status" value="1"/>
</dbReference>
<dbReference type="Pfam" id="PF18962">
    <property type="entry name" value="Por_Secre_tail"/>
    <property type="match status" value="1"/>
</dbReference>
<keyword evidence="1" id="KW-0732">Signal</keyword>
<dbReference type="Proteomes" id="UP000028709">
    <property type="component" value="Unassembled WGS sequence"/>
</dbReference>